<comment type="caution">
    <text evidence="1">The sequence shown here is derived from an EMBL/GenBank/DDBJ whole genome shotgun (WGS) entry which is preliminary data.</text>
</comment>
<gene>
    <name evidence="1" type="ORF">ACCO45_005864</name>
</gene>
<dbReference type="EMBL" id="JBGNUJ010000004">
    <property type="protein sequence ID" value="KAL3960747.1"/>
    <property type="molecule type" value="Genomic_DNA"/>
</dbReference>
<keyword evidence="2" id="KW-1185">Reference proteome</keyword>
<protein>
    <submittedName>
        <fullName evidence="1">Uncharacterized protein</fullName>
    </submittedName>
</protein>
<evidence type="ECO:0000313" key="2">
    <source>
        <dbReference type="Proteomes" id="UP001638806"/>
    </source>
</evidence>
<dbReference type="Proteomes" id="UP001638806">
    <property type="component" value="Unassembled WGS sequence"/>
</dbReference>
<reference evidence="1" key="1">
    <citation type="submission" date="2024-12" db="EMBL/GenBank/DDBJ databases">
        <title>Comparative genomics and development of molecular markers within Purpureocillium lilacinum and among Purpureocillium species.</title>
        <authorList>
            <person name="Yeh Z.-Y."/>
            <person name="Ni N.-T."/>
            <person name="Lo P.-H."/>
            <person name="Mushyakhwo K."/>
            <person name="Lin C.-F."/>
            <person name="Nai Y.-S."/>
        </authorList>
    </citation>
    <scope>NUCLEOTIDE SEQUENCE</scope>
    <source>
        <strain evidence="1">NCHU-NPUST-175</strain>
    </source>
</reference>
<proteinExistence type="predicted"/>
<name>A0ACC4DXE4_PURLI</name>
<accession>A0ACC4DXE4</accession>
<evidence type="ECO:0000313" key="1">
    <source>
        <dbReference type="EMBL" id="KAL3960747.1"/>
    </source>
</evidence>
<sequence length="83" mass="8887">MNIDGPCLPRRPGPVALTNAGHLLAPLPAGSGALRPRRRQAQTTFSQRFAFSRALPCPRPLPPSWSSPCTARARAGGREDPCE</sequence>
<organism evidence="1 2">
    <name type="scientific">Purpureocillium lilacinum</name>
    <name type="common">Paecilomyces lilacinus</name>
    <dbReference type="NCBI Taxonomy" id="33203"/>
    <lineage>
        <taxon>Eukaryota</taxon>
        <taxon>Fungi</taxon>
        <taxon>Dikarya</taxon>
        <taxon>Ascomycota</taxon>
        <taxon>Pezizomycotina</taxon>
        <taxon>Sordariomycetes</taxon>
        <taxon>Hypocreomycetidae</taxon>
        <taxon>Hypocreales</taxon>
        <taxon>Ophiocordycipitaceae</taxon>
        <taxon>Purpureocillium</taxon>
    </lineage>
</organism>